<protein>
    <submittedName>
        <fullName evidence="1">Uncharacterized protein</fullName>
    </submittedName>
</protein>
<proteinExistence type="predicted"/>
<dbReference type="RefSeq" id="WP_201376799.1">
    <property type="nucleotide sequence ID" value="NZ_BNJG01000006.1"/>
</dbReference>
<accession>A0ABQ3V720</accession>
<gene>
    <name evidence="1" type="ORF">KSB_92410</name>
</gene>
<name>A0ABQ3V720_9CHLR</name>
<organism evidence="1 2">
    <name type="scientific">Ktedonobacter robiniae</name>
    <dbReference type="NCBI Taxonomy" id="2778365"/>
    <lineage>
        <taxon>Bacteria</taxon>
        <taxon>Bacillati</taxon>
        <taxon>Chloroflexota</taxon>
        <taxon>Ktedonobacteria</taxon>
        <taxon>Ktedonobacterales</taxon>
        <taxon>Ktedonobacteraceae</taxon>
        <taxon>Ktedonobacter</taxon>
    </lineage>
</organism>
<dbReference type="Proteomes" id="UP000654345">
    <property type="component" value="Unassembled WGS sequence"/>
</dbReference>
<evidence type="ECO:0000313" key="2">
    <source>
        <dbReference type="Proteomes" id="UP000654345"/>
    </source>
</evidence>
<comment type="caution">
    <text evidence="1">The sequence shown here is derived from an EMBL/GenBank/DDBJ whole genome shotgun (WGS) entry which is preliminary data.</text>
</comment>
<evidence type="ECO:0000313" key="1">
    <source>
        <dbReference type="EMBL" id="GHO60766.1"/>
    </source>
</evidence>
<sequence>MQRDTLIETNDREAQLLEQVTRWVTDLLALEEDTSLLIKQMRCTTPDCPPFRTMIYLMNEGRPVYRYKIHKTLMDITCEDVAALVFIEPKRDTFLDIHITQTEKG</sequence>
<keyword evidence="2" id="KW-1185">Reference proteome</keyword>
<reference evidence="1 2" key="1">
    <citation type="journal article" date="2021" name="Int. J. Syst. Evol. Microbiol.">
        <title>Reticulibacter mediterranei gen. nov., sp. nov., within the new family Reticulibacteraceae fam. nov., and Ktedonospora formicarum gen. nov., sp. nov., Ktedonobacter robiniae sp. nov., Dictyobacter formicarum sp. nov. and Dictyobacter arantiisoli sp. nov., belonging to the class Ktedonobacteria.</title>
        <authorList>
            <person name="Yabe S."/>
            <person name="Zheng Y."/>
            <person name="Wang C.M."/>
            <person name="Sakai Y."/>
            <person name="Abe K."/>
            <person name="Yokota A."/>
            <person name="Donadio S."/>
            <person name="Cavaletti L."/>
            <person name="Monciardini P."/>
        </authorList>
    </citation>
    <scope>NUCLEOTIDE SEQUENCE [LARGE SCALE GENOMIC DNA]</scope>
    <source>
        <strain evidence="1 2">SOSP1-30</strain>
    </source>
</reference>
<dbReference type="EMBL" id="BNJG01000006">
    <property type="protein sequence ID" value="GHO60766.1"/>
    <property type="molecule type" value="Genomic_DNA"/>
</dbReference>